<evidence type="ECO:0000313" key="2">
    <source>
        <dbReference type="EMBL" id="EHN03513.1"/>
    </source>
</evidence>
<evidence type="ECO:0000256" key="1">
    <source>
        <dbReference type="SAM" id="Phobius"/>
    </source>
</evidence>
<dbReference type="EMBL" id="AGVY01000139">
    <property type="protein sequence ID" value="EHN03513.1"/>
    <property type="molecule type" value="Genomic_DNA"/>
</dbReference>
<sequence>MPSAEEPSRIVLISCPVKDSCSGIVALVNLTSCSYPSHVRKWKIFVKVTCYSYVKVGAKGLPIVQRDVHKNSSKVNYTYTFVLYKSSMYYYRYYCYYCYCCCYWMMLVRYLERLPEVVPVN</sequence>
<comment type="caution">
    <text evidence="2">The sequence shown here is derived from an EMBL/GenBank/DDBJ whole genome shotgun (WGS) entry which is preliminary data.</text>
</comment>
<keyword evidence="1" id="KW-0812">Transmembrane</keyword>
<reference evidence="2 3" key="1">
    <citation type="journal article" date="2012" name="FEMS Yeast Res.">
        <title>The genome sequence of the wine yeast VIN7 reveals an allotriploid hybrid genome with Saccharomyces cerevisiae and Saccharomyces kudriavzevii origins.</title>
        <authorList>
            <person name="Borneman A.R."/>
            <person name="Desany B.A."/>
            <person name="Riches D."/>
            <person name="Affourtit J.P."/>
            <person name="Forgan A.H."/>
            <person name="Pretorius I.S."/>
            <person name="Egholm M."/>
            <person name="Chambers P.J."/>
        </authorList>
    </citation>
    <scope>NUCLEOTIDE SEQUENCE [LARGE SCALE GENOMIC DNA]</scope>
    <source>
        <strain evidence="2 3">VIN7</strain>
    </source>
</reference>
<accession>H0GRQ4</accession>
<gene>
    <name evidence="2" type="ORF">VIN7_5788</name>
</gene>
<evidence type="ECO:0000313" key="3">
    <source>
        <dbReference type="Proteomes" id="UP000009009"/>
    </source>
</evidence>
<keyword evidence="1" id="KW-1133">Transmembrane helix</keyword>
<keyword evidence="3" id="KW-1185">Reference proteome</keyword>
<dbReference type="HOGENOM" id="CLU_2039400_0_0_1"/>
<name>H0GRQ4_SACCK</name>
<feature type="transmembrane region" description="Helical" evidence="1">
    <location>
        <begin position="93"/>
        <end position="111"/>
    </location>
</feature>
<keyword evidence="1" id="KW-0472">Membrane</keyword>
<organism evidence="2 3">
    <name type="scientific">Saccharomyces cerevisiae x Saccharomyces kudriavzevii (strain VIN7)</name>
    <name type="common">Yeast</name>
    <dbReference type="NCBI Taxonomy" id="1095631"/>
    <lineage>
        <taxon>Eukaryota</taxon>
        <taxon>Fungi</taxon>
        <taxon>Dikarya</taxon>
        <taxon>Ascomycota</taxon>
        <taxon>Saccharomycotina</taxon>
        <taxon>Saccharomycetes</taxon>
        <taxon>Saccharomycetales</taxon>
        <taxon>Saccharomycetaceae</taxon>
        <taxon>Saccharomyces</taxon>
    </lineage>
</organism>
<proteinExistence type="predicted"/>
<protein>
    <submittedName>
        <fullName evidence="2">Uncharacterized protein</fullName>
    </submittedName>
</protein>
<dbReference type="Proteomes" id="UP000009009">
    <property type="component" value="Unassembled WGS sequence"/>
</dbReference>
<dbReference type="AlphaFoldDB" id="H0GRQ4"/>